<comment type="caution">
    <text evidence="1">The sequence shown here is derived from an EMBL/GenBank/DDBJ whole genome shotgun (WGS) entry which is preliminary data.</text>
</comment>
<gene>
    <name evidence="1" type="ORF">LCGC14_2254240</name>
</gene>
<accession>A0A0F9D1Y5</accession>
<organism evidence="1">
    <name type="scientific">marine sediment metagenome</name>
    <dbReference type="NCBI Taxonomy" id="412755"/>
    <lineage>
        <taxon>unclassified sequences</taxon>
        <taxon>metagenomes</taxon>
        <taxon>ecological metagenomes</taxon>
    </lineage>
</organism>
<feature type="non-terminal residue" evidence="1">
    <location>
        <position position="1"/>
    </location>
</feature>
<dbReference type="EMBL" id="LAZR01030801">
    <property type="protein sequence ID" value="KKL55549.1"/>
    <property type="molecule type" value="Genomic_DNA"/>
</dbReference>
<protein>
    <submittedName>
        <fullName evidence="1">Uncharacterized protein</fullName>
    </submittedName>
</protein>
<reference evidence="1" key="1">
    <citation type="journal article" date="2015" name="Nature">
        <title>Complex archaea that bridge the gap between prokaryotes and eukaryotes.</title>
        <authorList>
            <person name="Spang A."/>
            <person name="Saw J.H."/>
            <person name="Jorgensen S.L."/>
            <person name="Zaremba-Niedzwiedzka K."/>
            <person name="Martijn J."/>
            <person name="Lind A.E."/>
            <person name="van Eijk R."/>
            <person name="Schleper C."/>
            <person name="Guy L."/>
            <person name="Ettema T.J."/>
        </authorList>
    </citation>
    <scope>NUCLEOTIDE SEQUENCE</scope>
</reference>
<sequence>SKSKLNERATKIEKRLEERLTRIGK</sequence>
<evidence type="ECO:0000313" key="1">
    <source>
        <dbReference type="EMBL" id="KKL55549.1"/>
    </source>
</evidence>
<name>A0A0F9D1Y5_9ZZZZ</name>
<dbReference type="AlphaFoldDB" id="A0A0F9D1Y5"/>
<proteinExistence type="predicted"/>